<comment type="caution">
    <text evidence="1">The sequence shown here is derived from an EMBL/GenBank/DDBJ whole genome shotgun (WGS) entry which is preliminary data.</text>
</comment>
<proteinExistence type="predicted"/>
<dbReference type="EMBL" id="REGN01006356">
    <property type="protein sequence ID" value="RNA09867.1"/>
    <property type="molecule type" value="Genomic_DNA"/>
</dbReference>
<evidence type="ECO:0000313" key="1">
    <source>
        <dbReference type="EMBL" id="RNA09867.1"/>
    </source>
</evidence>
<dbReference type="AlphaFoldDB" id="A0A3M7QEK4"/>
<reference evidence="1 2" key="1">
    <citation type="journal article" date="2018" name="Sci. Rep.">
        <title>Genomic signatures of local adaptation to the degree of environmental predictability in rotifers.</title>
        <authorList>
            <person name="Franch-Gras L."/>
            <person name="Hahn C."/>
            <person name="Garcia-Roger E.M."/>
            <person name="Carmona M.J."/>
            <person name="Serra M."/>
            <person name="Gomez A."/>
        </authorList>
    </citation>
    <scope>NUCLEOTIDE SEQUENCE [LARGE SCALE GENOMIC DNA]</scope>
    <source>
        <strain evidence="1">HYR1</strain>
    </source>
</reference>
<name>A0A3M7QEK4_BRAPC</name>
<organism evidence="1 2">
    <name type="scientific">Brachionus plicatilis</name>
    <name type="common">Marine rotifer</name>
    <name type="synonym">Brachionus muelleri</name>
    <dbReference type="NCBI Taxonomy" id="10195"/>
    <lineage>
        <taxon>Eukaryota</taxon>
        <taxon>Metazoa</taxon>
        <taxon>Spiralia</taxon>
        <taxon>Gnathifera</taxon>
        <taxon>Rotifera</taxon>
        <taxon>Eurotatoria</taxon>
        <taxon>Monogononta</taxon>
        <taxon>Pseudotrocha</taxon>
        <taxon>Ploima</taxon>
        <taxon>Brachionidae</taxon>
        <taxon>Brachionus</taxon>
    </lineage>
</organism>
<gene>
    <name evidence="1" type="ORF">BpHYR1_009578</name>
</gene>
<protein>
    <submittedName>
        <fullName evidence="1">Uncharacterized protein</fullName>
    </submittedName>
</protein>
<accession>A0A3M7QEK4</accession>
<dbReference type="Proteomes" id="UP000276133">
    <property type="component" value="Unassembled WGS sequence"/>
</dbReference>
<keyword evidence="2" id="KW-1185">Reference proteome</keyword>
<evidence type="ECO:0000313" key="2">
    <source>
        <dbReference type="Proteomes" id="UP000276133"/>
    </source>
</evidence>
<sequence length="198" mass="22841">MCNLCVIDLILNKPTTLLIIILINCFSHARPSQLGPNLPNILLTYALDHCPDVKQTSSVTPLNDIPPQILIFEANFSIDGFLSGYVACNVQFFDPIQKGPIKSGVYRTVCYTTILKIILKWHEIISIGFYPETFNVDKFLKNVFEGQKWRQENLNQGYKRFLPPISGLYFIRMLDKNKLLNFYQLITEKLKLKKLKIK</sequence>